<comment type="catalytic activity">
    <reaction evidence="8">
        <text>arsenic triglutathione + 3 [thioredoxin]-dithiol + 3 S-adenosyl-L-methionine = trimethylarsine + 3 [thioredoxin]-disulfide + 3 glutathione + 3 S-adenosyl-L-homocysteine + 3 H(+)</text>
        <dbReference type="Rhea" id="RHEA:69432"/>
        <dbReference type="Rhea" id="RHEA-COMP:10698"/>
        <dbReference type="Rhea" id="RHEA-COMP:10700"/>
        <dbReference type="ChEBI" id="CHEBI:15378"/>
        <dbReference type="ChEBI" id="CHEBI:27130"/>
        <dbReference type="ChEBI" id="CHEBI:29950"/>
        <dbReference type="ChEBI" id="CHEBI:50058"/>
        <dbReference type="ChEBI" id="CHEBI:57856"/>
        <dbReference type="ChEBI" id="CHEBI:57925"/>
        <dbReference type="ChEBI" id="CHEBI:59789"/>
        <dbReference type="ChEBI" id="CHEBI:183640"/>
        <dbReference type="EC" id="2.1.1.137"/>
    </reaction>
</comment>
<organism evidence="10">
    <name type="scientific">marine sediment metagenome</name>
    <dbReference type="NCBI Taxonomy" id="412755"/>
    <lineage>
        <taxon>unclassified sequences</taxon>
        <taxon>metagenomes</taxon>
        <taxon>ecological metagenomes</taxon>
    </lineage>
</organism>
<gene>
    <name evidence="10" type="ORF">S01H4_00418</name>
</gene>
<dbReference type="GO" id="GO:0018872">
    <property type="term" value="P:arsonoacetate metabolic process"/>
    <property type="evidence" value="ECO:0007669"/>
    <property type="project" value="TreeGrafter"/>
</dbReference>
<feature type="domain" description="Methyltransferase" evidence="9">
    <location>
        <begin position="29"/>
        <end position="139"/>
    </location>
</feature>
<dbReference type="GO" id="GO:0030791">
    <property type="term" value="F:arsenite methyltransferase activity"/>
    <property type="evidence" value="ECO:0007669"/>
    <property type="project" value="UniProtKB-EC"/>
</dbReference>
<dbReference type="PANTHER" id="PTHR43675:SF8">
    <property type="entry name" value="ARSENITE METHYLTRANSFERASE"/>
    <property type="match status" value="1"/>
</dbReference>
<dbReference type="InterPro" id="IPR029063">
    <property type="entry name" value="SAM-dependent_MTases_sf"/>
</dbReference>
<name>X0ZY73_9ZZZZ</name>
<accession>X0ZY73</accession>
<dbReference type="InterPro" id="IPR004033">
    <property type="entry name" value="UbiE/COQ5_MeTrFase"/>
</dbReference>
<sequence>MLQFLANAIDNPLRRKIQPPDKTAIRHGIKEGMNVLEIGPGNGRYTIEAARQVGQNGKVTTIDIEERMIERVKNRMKNEGIKNIETQVANVYKLPYQDNSFDLIYMIAVFNEIPHQGDALKEFYRVLKPKGLLVFSELLLDPDYPLAKTLIGKVEKYPFRLKEKIGNFFHYTLKFEKI</sequence>
<comment type="caution">
    <text evidence="10">The sequence shown here is derived from an EMBL/GenBank/DDBJ whole genome shotgun (WGS) entry which is preliminary data.</text>
</comment>
<evidence type="ECO:0000256" key="3">
    <source>
        <dbReference type="ARBA" id="ARBA00034487"/>
    </source>
</evidence>
<dbReference type="Pfam" id="PF13847">
    <property type="entry name" value="Methyltransf_31"/>
    <property type="match status" value="1"/>
</dbReference>
<evidence type="ECO:0000256" key="7">
    <source>
        <dbReference type="ARBA" id="ARBA00047943"/>
    </source>
</evidence>
<evidence type="ECO:0000313" key="10">
    <source>
        <dbReference type="EMBL" id="GAG62852.1"/>
    </source>
</evidence>
<reference evidence="10" key="1">
    <citation type="journal article" date="2014" name="Front. Microbiol.">
        <title>High frequency of phylogenetically diverse reductive dehalogenase-homologous genes in deep subseafloor sedimentary metagenomes.</title>
        <authorList>
            <person name="Kawai M."/>
            <person name="Futagami T."/>
            <person name="Toyoda A."/>
            <person name="Takaki Y."/>
            <person name="Nishi S."/>
            <person name="Hori S."/>
            <person name="Arai W."/>
            <person name="Tsubouchi T."/>
            <person name="Morono Y."/>
            <person name="Uchiyama I."/>
            <person name="Ito T."/>
            <person name="Fujiyama A."/>
            <person name="Inagaki F."/>
            <person name="Takami H."/>
        </authorList>
    </citation>
    <scope>NUCLEOTIDE SEQUENCE</scope>
    <source>
        <strain evidence="10">Expedition CK06-06</strain>
    </source>
</reference>
<dbReference type="Gene3D" id="3.40.50.150">
    <property type="entry name" value="Vaccinia Virus protein VP39"/>
    <property type="match status" value="1"/>
</dbReference>
<dbReference type="InterPro" id="IPR025714">
    <property type="entry name" value="Methyltranfer_dom"/>
</dbReference>
<dbReference type="SUPFAM" id="SSF53335">
    <property type="entry name" value="S-adenosyl-L-methionine-dependent methyltransferases"/>
    <property type="match status" value="1"/>
</dbReference>
<evidence type="ECO:0000256" key="8">
    <source>
        <dbReference type="ARBA" id="ARBA00048428"/>
    </source>
</evidence>
<evidence type="ECO:0000256" key="1">
    <source>
        <dbReference type="ARBA" id="ARBA00022679"/>
    </source>
</evidence>
<evidence type="ECO:0000259" key="9">
    <source>
        <dbReference type="Pfam" id="PF13847"/>
    </source>
</evidence>
<dbReference type="EC" id="2.1.1.137" evidence="4"/>
<evidence type="ECO:0000256" key="6">
    <source>
        <dbReference type="ARBA" id="ARBA00047941"/>
    </source>
</evidence>
<evidence type="ECO:0000256" key="5">
    <source>
        <dbReference type="ARBA" id="ARBA00034545"/>
    </source>
</evidence>
<evidence type="ECO:0000256" key="2">
    <source>
        <dbReference type="ARBA" id="ARBA00022691"/>
    </source>
</evidence>
<dbReference type="InterPro" id="IPR026669">
    <property type="entry name" value="Arsenite_MeTrfase-like"/>
</dbReference>
<dbReference type="AlphaFoldDB" id="X0ZY73"/>
<dbReference type="CDD" id="cd02440">
    <property type="entry name" value="AdoMet_MTases"/>
    <property type="match status" value="1"/>
</dbReference>
<keyword evidence="1" id="KW-0808">Transferase</keyword>
<comment type="catalytic activity">
    <reaction evidence="6">
        <text>arsenic triglutathione + [thioredoxin]-dithiol + S-adenosyl-L-methionine + 2 H2O = methylarsonous acid + [thioredoxin]-disulfide + 3 glutathione + S-adenosyl-L-homocysteine + H(+)</text>
        <dbReference type="Rhea" id="RHEA:69460"/>
        <dbReference type="Rhea" id="RHEA-COMP:10698"/>
        <dbReference type="Rhea" id="RHEA-COMP:10700"/>
        <dbReference type="ChEBI" id="CHEBI:15377"/>
        <dbReference type="ChEBI" id="CHEBI:15378"/>
        <dbReference type="ChEBI" id="CHEBI:17826"/>
        <dbReference type="ChEBI" id="CHEBI:29950"/>
        <dbReference type="ChEBI" id="CHEBI:50058"/>
        <dbReference type="ChEBI" id="CHEBI:57856"/>
        <dbReference type="ChEBI" id="CHEBI:57925"/>
        <dbReference type="ChEBI" id="CHEBI:59789"/>
        <dbReference type="ChEBI" id="CHEBI:183640"/>
        <dbReference type="EC" id="2.1.1.137"/>
    </reaction>
</comment>
<dbReference type="GO" id="GO:0009404">
    <property type="term" value="P:toxin metabolic process"/>
    <property type="evidence" value="ECO:0007669"/>
    <property type="project" value="TreeGrafter"/>
</dbReference>
<evidence type="ECO:0000256" key="4">
    <source>
        <dbReference type="ARBA" id="ARBA00034521"/>
    </source>
</evidence>
<dbReference type="GO" id="GO:0005829">
    <property type="term" value="C:cytosol"/>
    <property type="evidence" value="ECO:0007669"/>
    <property type="project" value="TreeGrafter"/>
</dbReference>
<dbReference type="PROSITE" id="PS51608">
    <property type="entry name" value="SAM_MT_UBIE"/>
    <property type="match status" value="1"/>
</dbReference>
<proteinExistence type="inferred from homology"/>
<dbReference type="PANTHER" id="PTHR43675">
    <property type="entry name" value="ARSENITE METHYLTRANSFERASE"/>
    <property type="match status" value="1"/>
</dbReference>
<comment type="catalytic activity">
    <reaction evidence="7">
        <text>arsenic triglutathione + 2 [thioredoxin]-dithiol + 2 S-adenosyl-L-methionine + H2O = dimethylarsinous acid + 2 [thioredoxin]-disulfide + 3 glutathione + 2 S-adenosyl-L-homocysteine + 2 H(+)</text>
        <dbReference type="Rhea" id="RHEA:69464"/>
        <dbReference type="Rhea" id="RHEA-COMP:10698"/>
        <dbReference type="Rhea" id="RHEA-COMP:10700"/>
        <dbReference type="ChEBI" id="CHEBI:15377"/>
        <dbReference type="ChEBI" id="CHEBI:15378"/>
        <dbReference type="ChEBI" id="CHEBI:23808"/>
        <dbReference type="ChEBI" id="CHEBI:29950"/>
        <dbReference type="ChEBI" id="CHEBI:50058"/>
        <dbReference type="ChEBI" id="CHEBI:57856"/>
        <dbReference type="ChEBI" id="CHEBI:57925"/>
        <dbReference type="ChEBI" id="CHEBI:59789"/>
        <dbReference type="ChEBI" id="CHEBI:183640"/>
        <dbReference type="EC" id="2.1.1.137"/>
    </reaction>
</comment>
<protein>
    <recommendedName>
        <fullName evidence="5">Arsenite methyltransferase</fullName>
        <ecNumber evidence="4">2.1.1.137</ecNumber>
    </recommendedName>
</protein>
<dbReference type="EMBL" id="BART01000056">
    <property type="protein sequence ID" value="GAG62852.1"/>
    <property type="molecule type" value="Genomic_DNA"/>
</dbReference>
<comment type="similarity">
    <text evidence="3">Belongs to the methyltransferase superfamily. Arsenite methyltransferase family.</text>
</comment>
<keyword evidence="2" id="KW-0949">S-adenosyl-L-methionine</keyword>